<sequence length="302" mass="33613">MTAFAQDVEAIKGKETINVSSQLVEVARATGKSPFSLAFDFLKLRRKSGKLKFYEYFLYELYDRARWSDAEREEFVSAHIHWPLVNACNDAQWWALTEDKWLSACFLEHNGVPTPRTLAVFDRSVRQFGNTPKLTSGEDLKSFLSARGSSPVFAKPIGGMWSAGAMRISAHTDTHVIATGHDPQTFDAFADSALGDIPYIFQDCLKPHRFFDGITDAIATVRCLNLIDDDQLSVPFAMLKLPMAGNIADNFWRPGNLLCNLDPETGEVTGLAAVKMAAASRWMRCRTPTASLSVKRCRYGAS</sequence>
<accession>A0A1M4YCM7</accession>
<dbReference type="EMBL" id="FQVK01000015">
    <property type="protein sequence ID" value="SHF03544.1"/>
    <property type="molecule type" value="Genomic_DNA"/>
</dbReference>
<name>A0A1M4YCM7_9RHOB</name>
<dbReference type="RefSeq" id="WP_149776212.1">
    <property type="nucleotide sequence ID" value="NZ_FQVK01000015.1"/>
</dbReference>
<organism evidence="2 3">
    <name type="scientific">Ruegeria intermedia</name>
    <dbReference type="NCBI Taxonomy" id="996115"/>
    <lineage>
        <taxon>Bacteria</taxon>
        <taxon>Pseudomonadati</taxon>
        <taxon>Pseudomonadota</taxon>
        <taxon>Alphaproteobacteria</taxon>
        <taxon>Rhodobacterales</taxon>
        <taxon>Roseobacteraceae</taxon>
        <taxon>Ruegeria</taxon>
    </lineage>
</organism>
<keyword evidence="3" id="KW-1185">Reference proteome</keyword>
<dbReference type="Pfam" id="PF14397">
    <property type="entry name" value="ATPgrasp_ST"/>
    <property type="match status" value="1"/>
</dbReference>
<protein>
    <submittedName>
        <fullName evidence="2">Sugar-transfer associated ATP-grasp</fullName>
    </submittedName>
</protein>
<dbReference type="SUPFAM" id="SSF56059">
    <property type="entry name" value="Glutathione synthetase ATP-binding domain-like"/>
    <property type="match status" value="1"/>
</dbReference>
<dbReference type="OrthoDB" id="8736147at2"/>
<feature type="domain" description="Alpha-L-glutamate ligase-related protein ATP-grasp" evidence="1">
    <location>
        <begin position="86"/>
        <end position="272"/>
    </location>
</feature>
<evidence type="ECO:0000259" key="1">
    <source>
        <dbReference type="Pfam" id="PF14397"/>
    </source>
</evidence>
<dbReference type="Proteomes" id="UP000325134">
    <property type="component" value="Unassembled WGS sequence"/>
</dbReference>
<proteinExistence type="predicted"/>
<dbReference type="InterPro" id="IPR039523">
    <property type="entry name" value="RimK-rel_E_lig_ATP-grasp"/>
</dbReference>
<evidence type="ECO:0000313" key="3">
    <source>
        <dbReference type="Proteomes" id="UP000325134"/>
    </source>
</evidence>
<evidence type="ECO:0000313" key="2">
    <source>
        <dbReference type="EMBL" id="SHF03544.1"/>
    </source>
</evidence>
<reference evidence="2 3" key="1">
    <citation type="submission" date="2016-11" db="EMBL/GenBank/DDBJ databases">
        <authorList>
            <person name="Varghese N."/>
            <person name="Submissions S."/>
        </authorList>
    </citation>
    <scope>NUCLEOTIDE SEQUENCE [LARGE SCALE GENOMIC DNA]</scope>
    <source>
        <strain evidence="2 3">DSM 29341</strain>
    </source>
</reference>
<dbReference type="AlphaFoldDB" id="A0A1M4YCM7"/>
<gene>
    <name evidence="2" type="ORF">SAMN05444279_11514</name>
</gene>